<feature type="chain" id="PRO_5016905223" description="DUF11 domain-containing protein" evidence="1">
    <location>
        <begin position="28"/>
        <end position="286"/>
    </location>
</feature>
<sequence>MRRTRRLLAATLLGGAVALAGTTPAGADTAEVQLSISAPTVHPGDTVIVTETITNINGFTVLHPAARLFSTPRNLTSYAELIGCSGVTCSTVDGLDGPTGYQGTLPEALSAGESGQVSFTLKITADAPDFTHTLQGQFFGSNYATERVDGKILTVDARADRAVKLTGTPKPGLLGGRIDFTVTVTNNGPDPATSTTVTTSLPGGLRATAGSGCTSSTGKVTCTVGELANSAQGTASFSVPYGLLTIGLPFTFAASSSGGVPEDLNAANDKSSVTCTVLTPLLANCG</sequence>
<dbReference type="EMBL" id="CP015163">
    <property type="protein sequence ID" value="AXB47519.1"/>
    <property type="molecule type" value="Genomic_DNA"/>
</dbReference>
<proteinExistence type="predicted"/>
<evidence type="ECO:0000313" key="4">
    <source>
        <dbReference type="Proteomes" id="UP000250434"/>
    </source>
</evidence>
<evidence type="ECO:0000313" key="3">
    <source>
        <dbReference type="EMBL" id="AXB47519.1"/>
    </source>
</evidence>
<organism evidence="3 4">
    <name type="scientific">Amycolatopsis albispora</name>
    <dbReference type="NCBI Taxonomy" id="1804986"/>
    <lineage>
        <taxon>Bacteria</taxon>
        <taxon>Bacillati</taxon>
        <taxon>Actinomycetota</taxon>
        <taxon>Actinomycetes</taxon>
        <taxon>Pseudonocardiales</taxon>
        <taxon>Pseudonocardiaceae</taxon>
        <taxon>Amycolatopsis</taxon>
    </lineage>
</organism>
<feature type="signal peptide" evidence="1">
    <location>
        <begin position="1"/>
        <end position="27"/>
    </location>
</feature>
<dbReference type="Pfam" id="PF01345">
    <property type="entry name" value="DUF11"/>
    <property type="match status" value="1"/>
</dbReference>
<protein>
    <recommendedName>
        <fullName evidence="2">DUF11 domain-containing protein</fullName>
    </recommendedName>
</protein>
<dbReference type="Gene3D" id="2.60.40.10">
    <property type="entry name" value="Immunoglobulins"/>
    <property type="match status" value="1"/>
</dbReference>
<evidence type="ECO:0000259" key="2">
    <source>
        <dbReference type="Pfam" id="PF01345"/>
    </source>
</evidence>
<dbReference type="KEGG" id="aab:A4R43_37870"/>
<evidence type="ECO:0000256" key="1">
    <source>
        <dbReference type="SAM" id="SignalP"/>
    </source>
</evidence>
<dbReference type="InterPro" id="IPR047589">
    <property type="entry name" value="DUF11_rpt"/>
</dbReference>
<reference evidence="3 4" key="1">
    <citation type="submission" date="2016-04" db="EMBL/GenBank/DDBJ databases">
        <title>Complete genome sequence and analysis of deep-sea sediment isolate, Amycolatopsis sp. WP1.</title>
        <authorList>
            <person name="Wang H."/>
            <person name="Chen S."/>
            <person name="Wu Q."/>
        </authorList>
    </citation>
    <scope>NUCLEOTIDE SEQUENCE [LARGE SCALE GENOMIC DNA]</scope>
    <source>
        <strain evidence="3 4">WP1</strain>
    </source>
</reference>
<keyword evidence="4" id="KW-1185">Reference proteome</keyword>
<dbReference type="RefSeq" id="WP_113696573.1">
    <property type="nucleotide sequence ID" value="NZ_CP015163.1"/>
</dbReference>
<dbReference type="InterPro" id="IPR001434">
    <property type="entry name" value="OmcB-like_DUF11"/>
</dbReference>
<dbReference type="InterPro" id="IPR013783">
    <property type="entry name" value="Ig-like_fold"/>
</dbReference>
<dbReference type="AlphaFoldDB" id="A0A344LHJ5"/>
<dbReference type="Proteomes" id="UP000250434">
    <property type="component" value="Chromosome"/>
</dbReference>
<dbReference type="OrthoDB" id="3666463at2"/>
<dbReference type="GO" id="GO:0005975">
    <property type="term" value="P:carbohydrate metabolic process"/>
    <property type="evidence" value="ECO:0007669"/>
    <property type="project" value="UniProtKB-ARBA"/>
</dbReference>
<accession>A0A344LHJ5</accession>
<keyword evidence="1" id="KW-0732">Signal</keyword>
<dbReference type="NCBIfam" id="TIGR01451">
    <property type="entry name" value="B_ant_repeat"/>
    <property type="match status" value="1"/>
</dbReference>
<feature type="domain" description="DUF11" evidence="2">
    <location>
        <begin position="164"/>
        <end position="274"/>
    </location>
</feature>
<name>A0A344LHJ5_9PSEU</name>
<gene>
    <name evidence="3" type="ORF">A4R43_37870</name>
</gene>